<dbReference type="GO" id="GO:0005743">
    <property type="term" value="C:mitochondrial inner membrane"/>
    <property type="evidence" value="ECO:0007669"/>
    <property type="project" value="UniProtKB-SubCell"/>
</dbReference>
<reference evidence="13" key="1">
    <citation type="journal article" date="2009" name="Science">
        <title>The B73 maize genome: complexity, diversity, and dynamics.</title>
        <authorList>
            <person name="Schnable P.S."/>
            <person name="Ware D."/>
            <person name="Fulton R.S."/>
            <person name="Stein J.C."/>
            <person name="Wei F."/>
            <person name="Pasternak S."/>
            <person name="Liang C."/>
            <person name="Zhang J."/>
            <person name="Fulton L."/>
            <person name="Graves T.A."/>
            <person name="Minx P."/>
            <person name="Reily A.D."/>
            <person name="Courtney L."/>
            <person name="Kruchowski S.S."/>
            <person name="Tomlinson C."/>
            <person name="Strong C."/>
            <person name="Delehaunty K."/>
            <person name="Fronick C."/>
            <person name="Courtney B."/>
            <person name="Rock S.M."/>
            <person name="Belter E."/>
            <person name="Du F."/>
            <person name="Kim K."/>
            <person name="Abbott R.M."/>
            <person name="Cotton M."/>
            <person name="Levy A."/>
            <person name="Marchetto P."/>
            <person name="Ochoa K."/>
            <person name="Jackson S.M."/>
            <person name="Gillam B."/>
            <person name="Chen W."/>
            <person name="Yan L."/>
            <person name="Higginbotham J."/>
            <person name="Cardenas M."/>
            <person name="Waligorski J."/>
            <person name="Applebaum E."/>
            <person name="Phelps L."/>
            <person name="Falcone J."/>
            <person name="Kanchi K."/>
            <person name="Thane T."/>
            <person name="Scimone A."/>
            <person name="Thane N."/>
            <person name="Henke J."/>
            <person name="Wang T."/>
            <person name="Ruppert J."/>
            <person name="Shah N."/>
            <person name="Rotter K."/>
            <person name="Hodges J."/>
            <person name="Ingenthron E."/>
            <person name="Cordes M."/>
            <person name="Kohlberg S."/>
            <person name="Sgro J."/>
            <person name="Delgado B."/>
            <person name="Mead K."/>
            <person name="Chinwalla A."/>
            <person name="Leonard S."/>
            <person name="Crouse K."/>
            <person name="Collura K."/>
            <person name="Kudrna D."/>
            <person name="Currie J."/>
            <person name="He R."/>
            <person name="Angelova A."/>
            <person name="Rajasekar S."/>
            <person name="Mueller T."/>
            <person name="Lomeli R."/>
            <person name="Scara G."/>
            <person name="Ko A."/>
            <person name="Delaney K."/>
            <person name="Wissotski M."/>
            <person name="Lopez G."/>
            <person name="Campos D."/>
            <person name="Braidotti M."/>
            <person name="Ashley E."/>
            <person name="Golser W."/>
            <person name="Kim H."/>
            <person name="Lee S."/>
            <person name="Lin J."/>
            <person name="Dujmic Z."/>
            <person name="Kim W."/>
            <person name="Talag J."/>
            <person name="Zuccolo A."/>
            <person name="Fan C."/>
            <person name="Sebastian A."/>
            <person name="Kramer M."/>
            <person name="Spiegel L."/>
            <person name="Nascimento L."/>
            <person name="Zutavern T."/>
            <person name="Miller B."/>
            <person name="Ambroise C."/>
            <person name="Muller S."/>
            <person name="Spooner W."/>
            <person name="Narechania A."/>
            <person name="Ren L."/>
            <person name="Wei S."/>
            <person name="Kumari S."/>
            <person name="Faga B."/>
            <person name="Levy M.J."/>
            <person name="McMahan L."/>
            <person name="Van Buren P."/>
            <person name="Vaughn M.W."/>
            <person name="Ying K."/>
            <person name="Yeh C.-T."/>
            <person name="Emrich S.J."/>
            <person name="Jia Y."/>
            <person name="Kalyanaraman A."/>
            <person name="Hsia A.-P."/>
            <person name="Barbazuk W.B."/>
            <person name="Baucom R.S."/>
            <person name="Brutnell T.P."/>
            <person name="Carpita N.C."/>
            <person name="Chaparro C."/>
            <person name="Chia J.-M."/>
            <person name="Deragon J.-M."/>
            <person name="Estill J.C."/>
            <person name="Fu Y."/>
            <person name="Jeddeloh J.A."/>
            <person name="Han Y."/>
            <person name="Lee H."/>
            <person name="Li P."/>
            <person name="Lisch D.R."/>
            <person name="Liu S."/>
            <person name="Liu Z."/>
            <person name="Nagel D.H."/>
            <person name="McCann M.C."/>
            <person name="SanMiguel P."/>
            <person name="Myers A.M."/>
            <person name="Nettleton D."/>
            <person name="Nguyen J."/>
            <person name="Penning B.W."/>
            <person name="Ponnala L."/>
            <person name="Schneider K.L."/>
            <person name="Schwartz D.C."/>
            <person name="Sharma A."/>
            <person name="Soderlund C."/>
            <person name="Springer N.M."/>
            <person name="Sun Q."/>
            <person name="Wang H."/>
            <person name="Waterman M."/>
            <person name="Westerman R."/>
            <person name="Wolfgruber T.K."/>
            <person name="Yang L."/>
            <person name="Yu Y."/>
            <person name="Zhang L."/>
            <person name="Zhou S."/>
            <person name="Zhu Q."/>
            <person name="Bennetzen J.L."/>
            <person name="Dawe R.K."/>
            <person name="Jiang J."/>
            <person name="Jiang N."/>
            <person name="Presting G.G."/>
            <person name="Wessler S.R."/>
            <person name="Aluru S."/>
            <person name="Martienssen R.A."/>
            <person name="Clifton S.W."/>
            <person name="McCombie W.R."/>
            <person name="Wing R.A."/>
            <person name="Wilson R.K."/>
        </authorList>
    </citation>
    <scope>NUCLEOTIDE SEQUENCE [LARGE SCALE GENOMIC DNA]</scope>
    <source>
        <strain evidence="13">cv. B73</strain>
    </source>
</reference>
<comment type="subcellular location">
    <subcellularLocation>
        <location evidence="2">Mitochondrion inner membrane</location>
        <topology evidence="2">Single-pass membrane protein</topology>
        <orientation evidence="2">Matrix side</orientation>
    </subcellularLocation>
</comment>
<evidence type="ECO:0000256" key="10">
    <source>
        <dbReference type="ARBA" id="ARBA00023128"/>
    </source>
</evidence>
<evidence type="ECO:0000256" key="6">
    <source>
        <dbReference type="ARBA" id="ARBA00022692"/>
    </source>
</evidence>
<evidence type="ECO:0000256" key="8">
    <source>
        <dbReference type="ARBA" id="ARBA00022982"/>
    </source>
</evidence>
<evidence type="ECO:0000256" key="3">
    <source>
        <dbReference type="ARBA" id="ARBA00005667"/>
    </source>
</evidence>
<proteinExistence type="inferred from homology"/>
<dbReference type="PANTHER" id="PTHR15082:SF2">
    <property type="entry name" value="NADH DEHYDROGENASE [UBIQUINONE] 1 BETA SUBCOMPLEX SUBUNIT 3"/>
    <property type="match status" value="1"/>
</dbReference>
<evidence type="ECO:0000256" key="4">
    <source>
        <dbReference type="ARBA" id="ARBA00022448"/>
    </source>
</evidence>
<accession>A0A804NSB9</accession>
<keyword evidence="10" id="KW-0496">Mitochondrion</keyword>
<comment type="similarity">
    <text evidence="3">Belongs to the complex I NDUFB3 subunit family.</text>
</comment>
<dbReference type="GO" id="GO:0022900">
    <property type="term" value="P:electron transport chain"/>
    <property type="evidence" value="ECO:0007669"/>
    <property type="project" value="InterPro"/>
</dbReference>
<keyword evidence="11" id="KW-0472">Membrane</keyword>
<keyword evidence="6" id="KW-0812">Transmembrane</keyword>
<organism evidence="12 13">
    <name type="scientific">Zea mays</name>
    <name type="common">Maize</name>
    <dbReference type="NCBI Taxonomy" id="4577"/>
    <lineage>
        <taxon>Eukaryota</taxon>
        <taxon>Viridiplantae</taxon>
        <taxon>Streptophyta</taxon>
        <taxon>Embryophyta</taxon>
        <taxon>Tracheophyta</taxon>
        <taxon>Spermatophyta</taxon>
        <taxon>Magnoliopsida</taxon>
        <taxon>Liliopsida</taxon>
        <taxon>Poales</taxon>
        <taxon>Poaceae</taxon>
        <taxon>PACMAD clade</taxon>
        <taxon>Panicoideae</taxon>
        <taxon>Andropogonodae</taxon>
        <taxon>Andropogoneae</taxon>
        <taxon>Tripsacinae</taxon>
        <taxon>Zea</taxon>
    </lineage>
</organism>
<keyword evidence="5" id="KW-0679">Respiratory chain</keyword>
<reference evidence="12" key="2">
    <citation type="submission" date="2019-07" db="EMBL/GenBank/DDBJ databases">
        <authorList>
            <person name="Seetharam A."/>
            <person name="Woodhouse M."/>
            <person name="Cannon E."/>
        </authorList>
    </citation>
    <scope>NUCLEOTIDE SEQUENCE [LARGE SCALE GENOMIC DNA]</scope>
    <source>
        <strain evidence="12">cv. B73</strain>
    </source>
</reference>
<keyword evidence="4" id="KW-0813">Transport</keyword>
<sequence>MASLRKGLNAAREFFQRWDEWRRHPMVGNQLRHDAPGLDIAIVAFRIYLVDEPAYNRLYRPPATTTTRSPVRICDSKVSPHPCMSPCLPDKMSLFGLAWI</sequence>
<evidence type="ECO:0000256" key="7">
    <source>
        <dbReference type="ARBA" id="ARBA00022792"/>
    </source>
</evidence>
<dbReference type="InParanoid" id="A0A804NSB9"/>
<reference evidence="12" key="3">
    <citation type="submission" date="2021-05" db="UniProtKB">
        <authorList>
            <consortium name="EnsemblPlants"/>
        </authorList>
    </citation>
    <scope>IDENTIFICATION</scope>
    <source>
        <strain evidence="12">cv. B73</strain>
    </source>
</reference>
<evidence type="ECO:0000256" key="1">
    <source>
        <dbReference type="ARBA" id="ARBA00003195"/>
    </source>
</evidence>
<dbReference type="Proteomes" id="UP000007305">
    <property type="component" value="Chromosome 4"/>
</dbReference>
<evidence type="ECO:0000256" key="11">
    <source>
        <dbReference type="ARBA" id="ARBA00023136"/>
    </source>
</evidence>
<dbReference type="AlphaFoldDB" id="A0A804NSB9"/>
<dbReference type="PANTHER" id="PTHR15082">
    <property type="entry name" value="NADH-UBIQUINONE OXIDOREDUCTASE B12 SUBUNIT"/>
    <property type="match status" value="1"/>
</dbReference>
<dbReference type="InterPro" id="IPR012576">
    <property type="entry name" value="NDUFB3"/>
</dbReference>
<evidence type="ECO:0000313" key="13">
    <source>
        <dbReference type="Proteomes" id="UP000007305"/>
    </source>
</evidence>
<evidence type="ECO:0000256" key="9">
    <source>
        <dbReference type="ARBA" id="ARBA00022989"/>
    </source>
</evidence>
<name>A0A804NSB9_MAIZE</name>
<evidence type="ECO:0000256" key="5">
    <source>
        <dbReference type="ARBA" id="ARBA00022660"/>
    </source>
</evidence>
<dbReference type="EnsemblPlants" id="Zm00001eb182520_T001">
    <property type="protein sequence ID" value="Zm00001eb182520_P001"/>
    <property type="gene ID" value="Zm00001eb182520"/>
</dbReference>
<keyword evidence="9" id="KW-1133">Transmembrane helix</keyword>
<protein>
    <submittedName>
        <fullName evidence="12">Uncharacterized protein</fullName>
    </submittedName>
</protein>
<keyword evidence="8" id="KW-0249">Electron transport</keyword>
<keyword evidence="7" id="KW-0999">Mitochondrion inner membrane</keyword>
<keyword evidence="13" id="KW-1185">Reference proteome</keyword>
<dbReference type="Gramene" id="Zm00001eb182520_T001">
    <property type="protein sequence ID" value="Zm00001eb182520_P001"/>
    <property type="gene ID" value="Zm00001eb182520"/>
</dbReference>
<evidence type="ECO:0000313" key="12">
    <source>
        <dbReference type="EnsemblPlants" id="Zm00001eb182520_P001"/>
    </source>
</evidence>
<comment type="function">
    <text evidence="1">Accessory subunit of the mitochondrial membrane respiratory chain NADH dehydrogenase (Complex I), that is believed not to be involved in catalysis. Complex I functions in the transfer of electrons from NADH to the respiratory chain. The immediate electron acceptor for the enzyme is believed to be ubiquinone.</text>
</comment>
<evidence type="ECO:0000256" key="2">
    <source>
        <dbReference type="ARBA" id="ARBA00004298"/>
    </source>
</evidence>